<reference evidence="1 2" key="1">
    <citation type="submission" date="2022-03" db="EMBL/GenBank/DDBJ databases">
        <title>Hymenobactersp. isolated from the air.</title>
        <authorList>
            <person name="Won M."/>
            <person name="Kwon S.-W."/>
        </authorList>
    </citation>
    <scope>NUCLEOTIDE SEQUENCE [LARGE SCALE GENOMIC DNA]</scope>
    <source>
        <strain evidence="1 2">KACC 21982</strain>
    </source>
</reference>
<keyword evidence="2" id="KW-1185">Reference proteome</keyword>
<organism evidence="1 2">
    <name type="scientific">Hymenobacter tibetensis</name>
    <dbReference type="NCBI Taxonomy" id="497967"/>
    <lineage>
        <taxon>Bacteria</taxon>
        <taxon>Pseudomonadati</taxon>
        <taxon>Bacteroidota</taxon>
        <taxon>Cytophagia</taxon>
        <taxon>Cytophagales</taxon>
        <taxon>Hymenobacteraceae</taxon>
        <taxon>Hymenobacter</taxon>
    </lineage>
</organism>
<dbReference type="EMBL" id="CP094669">
    <property type="protein sequence ID" value="UOG76730.1"/>
    <property type="molecule type" value="Genomic_DNA"/>
</dbReference>
<dbReference type="RefSeq" id="WP_243801880.1">
    <property type="nucleotide sequence ID" value="NZ_CP094669.1"/>
</dbReference>
<protein>
    <submittedName>
        <fullName evidence="1">Uncharacterized protein</fullName>
    </submittedName>
</protein>
<sequence length="68" mass="7843">MSPTQLIIQKIDLLPPTELEVVYQEVAKRMSHISRATKLLAKYRGKGQGIWSMDAQEYVQQLRQNTRG</sequence>
<gene>
    <name evidence="1" type="ORF">MTX78_09025</name>
</gene>
<name>A0ABY4D2U3_9BACT</name>
<proteinExistence type="predicted"/>
<accession>A0ABY4D2U3</accession>
<evidence type="ECO:0000313" key="1">
    <source>
        <dbReference type="EMBL" id="UOG76730.1"/>
    </source>
</evidence>
<evidence type="ECO:0000313" key="2">
    <source>
        <dbReference type="Proteomes" id="UP000831113"/>
    </source>
</evidence>
<dbReference type="Proteomes" id="UP000831113">
    <property type="component" value="Chromosome"/>
</dbReference>